<gene>
    <name evidence="2" type="ORF">C8D98_2471</name>
</gene>
<name>A0A4R1K6C6_9BACT</name>
<keyword evidence="3" id="KW-1185">Reference proteome</keyword>
<comment type="caution">
    <text evidence="2">The sequence shown here is derived from an EMBL/GenBank/DDBJ whole genome shotgun (WGS) entry which is preliminary data.</text>
</comment>
<feature type="transmembrane region" description="Helical" evidence="1">
    <location>
        <begin position="7"/>
        <end position="25"/>
    </location>
</feature>
<evidence type="ECO:0000313" key="2">
    <source>
        <dbReference type="EMBL" id="TCK59537.1"/>
    </source>
</evidence>
<protein>
    <submittedName>
        <fullName evidence="2">Uncharacterized protein DUF1461</fullName>
    </submittedName>
</protein>
<feature type="transmembrane region" description="Helical" evidence="1">
    <location>
        <begin position="153"/>
        <end position="176"/>
    </location>
</feature>
<dbReference type="RefSeq" id="WP_132874444.1">
    <property type="nucleotide sequence ID" value="NZ_SMGG01000006.1"/>
</dbReference>
<dbReference type="Pfam" id="PF07314">
    <property type="entry name" value="Lit"/>
    <property type="match status" value="1"/>
</dbReference>
<evidence type="ECO:0000256" key="1">
    <source>
        <dbReference type="SAM" id="Phobius"/>
    </source>
</evidence>
<dbReference type="EMBL" id="SMGG01000006">
    <property type="protein sequence ID" value="TCK59537.1"/>
    <property type="molecule type" value="Genomic_DNA"/>
</dbReference>
<dbReference type="AlphaFoldDB" id="A0A4R1K6C6"/>
<dbReference type="OrthoDB" id="7836096at2"/>
<keyword evidence="1" id="KW-1133">Transmembrane helix</keyword>
<evidence type="ECO:0000313" key="3">
    <source>
        <dbReference type="Proteomes" id="UP000294614"/>
    </source>
</evidence>
<dbReference type="Proteomes" id="UP000294614">
    <property type="component" value="Unassembled WGS sequence"/>
</dbReference>
<keyword evidence="1" id="KW-0812">Transmembrane</keyword>
<sequence length="242" mass="27004">MKKTTANLFLVSILFYFAFLSSWYICYSNDFYYPLVYVSADMAGTIQKRADSQQAYKVLAAAGPGQHMGLFRGVLKSVEDGGEGLDKLVLETDGGTYPFLNPAEREKLAGIGVMLDLAKGVFRLMLVLLVLACSYMTVSGVSPYTWRQITRGLSYTFCVLAALFYFLGFDRLYLFFHGSIFGNQSAWFFKNGNGFLSLIAPYPAMYIFISAVFLITLLACWGLYYRVCASVVGYFSKLLPSS</sequence>
<feature type="transmembrane region" description="Helical" evidence="1">
    <location>
        <begin position="204"/>
        <end position="225"/>
    </location>
</feature>
<feature type="transmembrane region" description="Helical" evidence="1">
    <location>
        <begin position="121"/>
        <end position="141"/>
    </location>
</feature>
<accession>A0A4R1K6C6</accession>
<dbReference type="InterPro" id="IPR010178">
    <property type="entry name" value="Lit"/>
</dbReference>
<reference evidence="2 3" key="1">
    <citation type="submission" date="2019-03" db="EMBL/GenBank/DDBJ databases">
        <title>Genomic Encyclopedia of Type Strains, Phase IV (KMG-IV): sequencing the most valuable type-strain genomes for metagenomic binning, comparative biology and taxonomic classification.</title>
        <authorList>
            <person name="Goeker M."/>
        </authorList>
    </citation>
    <scope>NUCLEOTIDE SEQUENCE [LARGE SCALE GENOMIC DNA]</scope>
    <source>
        <strain evidence="2 3">DSM 24984</strain>
    </source>
</reference>
<organism evidence="2 3">
    <name type="scientific">Seleniivibrio woodruffii</name>
    <dbReference type="NCBI Taxonomy" id="1078050"/>
    <lineage>
        <taxon>Bacteria</taxon>
        <taxon>Pseudomonadati</taxon>
        <taxon>Deferribacterota</taxon>
        <taxon>Deferribacteres</taxon>
        <taxon>Deferribacterales</taxon>
        <taxon>Geovibrionaceae</taxon>
        <taxon>Seleniivibrio</taxon>
    </lineage>
</organism>
<keyword evidence="1" id="KW-0472">Membrane</keyword>
<proteinExistence type="predicted"/>